<dbReference type="InterPro" id="IPR005835">
    <property type="entry name" value="NTP_transferase_dom"/>
</dbReference>
<accession>A0A0S3QW15</accession>
<evidence type="ECO:0000256" key="5">
    <source>
        <dbReference type="ARBA" id="ARBA00022741"/>
    </source>
</evidence>
<dbReference type="GO" id="GO:0009298">
    <property type="term" value="P:GDP-mannose biosynthetic process"/>
    <property type="evidence" value="ECO:0007669"/>
    <property type="project" value="TreeGrafter"/>
</dbReference>
<dbReference type="FunFam" id="2.60.120.10:FF:000032">
    <property type="entry name" value="Mannose-1-phosphate guanylyltransferase/mannose-6-phosphate isomerase"/>
    <property type="match status" value="1"/>
</dbReference>
<dbReference type="InterPro" id="IPR001538">
    <property type="entry name" value="Man6P_isomerase-2_C"/>
</dbReference>
<dbReference type="GO" id="GO:0000271">
    <property type="term" value="P:polysaccharide biosynthetic process"/>
    <property type="evidence" value="ECO:0007669"/>
    <property type="project" value="InterPro"/>
</dbReference>
<sequence>MKTVILSGGGGTRLFPLSRERYPKQFVKLKENLSPIQKTHRRALLISEPNEIAVSTSRKYTFLVKNHLGDEINLILEPAARNTTAAIIYAIKKAVKDFGWDMEDVFVFLPADHEISPENAFAETLKAAEELASKDKIVVIGIVPNAPKTGYGYIKQGQPLYNGFEVEKFVEKPSLDKAQSMVEDGSYYWNSGIYVGKGKLFLEELKNVSQEFAPFVEMELKELEKHFEEIPSISIDYSLAEKTQKLAMIPAQFSWNDIGSWDAVYEELPKDSKGNILPENGIAIETQNTMVLANNTLPVTIGVKDLLVIEDKDVLLIAKKGESQRVKEVVEILRQRKNREVIQHPRVYRPWGYYEELLKGDRFKVKKIHILPGKRLSLQMHHHRAEHWVVVKGTAKVMVDGKEMFVHENESVFVPKSTLHRLENVGKIPLEIVEIQTGEYVEEDDIIRVEDDWGRDSTV</sequence>
<keyword evidence="3 12" id="KW-0808">Transferase</keyword>
<keyword evidence="4 12" id="KW-0548">Nucleotidyltransferase</keyword>
<feature type="domain" description="Nucleotidyl transferase" evidence="9">
    <location>
        <begin position="2"/>
        <end position="271"/>
    </location>
</feature>
<dbReference type="GO" id="GO:0016853">
    <property type="term" value="F:isomerase activity"/>
    <property type="evidence" value="ECO:0007669"/>
    <property type="project" value="UniProtKB-KW"/>
</dbReference>
<evidence type="ECO:0000259" key="11">
    <source>
        <dbReference type="Pfam" id="PF22640"/>
    </source>
</evidence>
<dbReference type="InterPro" id="IPR054566">
    <property type="entry name" value="ManC/GMP-like_b-helix"/>
</dbReference>
<comment type="catalytic activity">
    <reaction evidence="7">
        <text>alpha-D-mannose 1-phosphate + GTP + H(+) = GDP-alpha-D-mannose + diphosphate</text>
        <dbReference type="Rhea" id="RHEA:15229"/>
        <dbReference type="ChEBI" id="CHEBI:15378"/>
        <dbReference type="ChEBI" id="CHEBI:33019"/>
        <dbReference type="ChEBI" id="CHEBI:37565"/>
        <dbReference type="ChEBI" id="CHEBI:57527"/>
        <dbReference type="ChEBI" id="CHEBI:58409"/>
        <dbReference type="EC" id="2.7.7.13"/>
    </reaction>
</comment>
<evidence type="ECO:0000256" key="6">
    <source>
        <dbReference type="ARBA" id="ARBA00023134"/>
    </source>
</evidence>
<dbReference type="InterPro" id="IPR051161">
    <property type="entry name" value="Mannose-6P_isomerase_type2"/>
</dbReference>
<evidence type="ECO:0000259" key="9">
    <source>
        <dbReference type="Pfam" id="PF00483"/>
    </source>
</evidence>
<dbReference type="SUPFAM" id="SSF53448">
    <property type="entry name" value="Nucleotide-diphospho-sugar transferases"/>
    <property type="match status" value="1"/>
</dbReference>
<dbReference type="PATRIC" id="fig|1298851.3.peg.1820"/>
<dbReference type="Pfam" id="PF00483">
    <property type="entry name" value="NTP_transferase"/>
    <property type="match status" value="1"/>
</dbReference>
<dbReference type="SUPFAM" id="SSF51182">
    <property type="entry name" value="RmlC-like cupins"/>
    <property type="match status" value="1"/>
</dbReference>
<reference evidence="13" key="1">
    <citation type="journal article" date="2018" name="Science">
        <title>A primordial and reversible TCA cycle in a facultatively chemolithoautotrophic thermophile.</title>
        <authorList>
            <person name="Nunoura T."/>
            <person name="Chikaraishi Y."/>
            <person name="Izaki R."/>
            <person name="Suwa T."/>
            <person name="Sato T."/>
            <person name="Harada T."/>
            <person name="Mori K."/>
            <person name="Kato Y."/>
            <person name="Miyazaki M."/>
            <person name="Shimamura S."/>
            <person name="Yanagawa K."/>
            <person name="Shuto A."/>
            <person name="Ohkouchi N."/>
            <person name="Fujita N."/>
            <person name="Takaki Y."/>
            <person name="Atomi H."/>
            <person name="Takai K."/>
        </authorList>
    </citation>
    <scope>NUCLEOTIDE SEQUENCE [LARGE SCALE GENOMIC DNA]</scope>
    <source>
        <strain evidence="13">DSM 17441 / JCM 13301 / NBRC 103674 / ABI70S6</strain>
    </source>
</reference>
<organism evidence="12 13">
    <name type="scientific">Thermosulfidibacter takaii (strain DSM 17441 / JCM 13301 / NBRC 103674 / ABI70S6)</name>
    <dbReference type="NCBI Taxonomy" id="1298851"/>
    <lineage>
        <taxon>Bacteria</taxon>
        <taxon>Pseudomonadati</taxon>
        <taxon>Thermosulfidibacterota</taxon>
        <taxon>Thermosulfidibacteria</taxon>
        <taxon>Thermosulfidibacterales</taxon>
        <taxon>Thermosulfidibacteraceae</taxon>
    </lineage>
</organism>
<dbReference type="InterPro" id="IPR006375">
    <property type="entry name" value="Man1P_GuaTrfase/Man6P_Isoase"/>
</dbReference>
<evidence type="ECO:0000256" key="7">
    <source>
        <dbReference type="ARBA" id="ARBA00047343"/>
    </source>
</evidence>
<dbReference type="Pfam" id="PF22640">
    <property type="entry name" value="ManC_GMP_beta-helix"/>
    <property type="match status" value="1"/>
</dbReference>
<dbReference type="EC" id="2.7.7.13" evidence="2"/>
<dbReference type="Proteomes" id="UP000063234">
    <property type="component" value="Chromosome"/>
</dbReference>
<dbReference type="InterPro" id="IPR049577">
    <property type="entry name" value="GMPP_N"/>
</dbReference>
<dbReference type="GO" id="GO:0004475">
    <property type="term" value="F:mannose-1-phosphate guanylyltransferase (GTP) activity"/>
    <property type="evidence" value="ECO:0007669"/>
    <property type="project" value="UniProtKB-EC"/>
</dbReference>
<evidence type="ECO:0000256" key="4">
    <source>
        <dbReference type="ARBA" id="ARBA00022695"/>
    </source>
</evidence>
<keyword evidence="13" id="KW-1185">Reference proteome</keyword>
<dbReference type="OrthoDB" id="9806359at2"/>
<evidence type="ECO:0000256" key="1">
    <source>
        <dbReference type="ARBA" id="ARBA00006115"/>
    </source>
</evidence>
<dbReference type="InterPro" id="IPR014710">
    <property type="entry name" value="RmlC-like_jellyroll"/>
</dbReference>
<dbReference type="PANTHER" id="PTHR46390:SF1">
    <property type="entry name" value="MANNOSE-1-PHOSPHATE GUANYLYLTRANSFERASE"/>
    <property type="match status" value="1"/>
</dbReference>
<name>A0A0S3QW15_THET7</name>
<dbReference type="CDD" id="cd02213">
    <property type="entry name" value="cupin_PMI_typeII_C"/>
    <property type="match status" value="1"/>
</dbReference>
<dbReference type="NCBIfam" id="TIGR01479">
    <property type="entry name" value="GMP_PMI"/>
    <property type="match status" value="1"/>
</dbReference>
<dbReference type="InterPro" id="IPR011051">
    <property type="entry name" value="RmlC_Cupin_sf"/>
</dbReference>
<dbReference type="EMBL" id="AP013035">
    <property type="protein sequence ID" value="BAT72525.1"/>
    <property type="molecule type" value="Genomic_DNA"/>
</dbReference>
<dbReference type="Pfam" id="PF01050">
    <property type="entry name" value="MannoseP_isomer"/>
    <property type="match status" value="1"/>
</dbReference>
<gene>
    <name evidence="12" type="ORF">TST_1741</name>
</gene>
<dbReference type="InterPro" id="IPR029044">
    <property type="entry name" value="Nucleotide-diphossugar_trans"/>
</dbReference>
<evidence type="ECO:0000313" key="13">
    <source>
        <dbReference type="Proteomes" id="UP000063234"/>
    </source>
</evidence>
<proteinExistence type="inferred from homology"/>
<dbReference type="Gene3D" id="3.90.550.10">
    <property type="entry name" value="Spore Coat Polysaccharide Biosynthesis Protein SpsA, Chain A"/>
    <property type="match status" value="1"/>
</dbReference>
<dbReference type="Gene3D" id="2.60.120.10">
    <property type="entry name" value="Jelly Rolls"/>
    <property type="match status" value="1"/>
</dbReference>
<evidence type="ECO:0000256" key="3">
    <source>
        <dbReference type="ARBA" id="ARBA00022679"/>
    </source>
</evidence>
<evidence type="ECO:0000256" key="8">
    <source>
        <dbReference type="RuleBase" id="RU004190"/>
    </source>
</evidence>
<dbReference type="CDD" id="cd02509">
    <property type="entry name" value="GDP-M1P_Guanylyltransferase"/>
    <property type="match status" value="1"/>
</dbReference>
<dbReference type="GO" id="GO:0005525">
    <property type="term" value="F:GTP binding"/>
    <property type="evidence" value="ECO:0007669"/>
    <property type="project" value="UniProtKB-KW"/>
</dbReference>
<keyword evidence="5" id="KW-0547">Nucleotide-binding</keyword>
<keyword evidence="12" id="KW-0413">Isomerase</keyword>
<protein>
    <recommendedName>
        <fullName evidence="2">mannose-1-phosphate guanylyltransferase</fullName>
        <ecNumber evidence="2">2.7.7.13</ecNumber>
    </recommendedName>
</protein>
<dbReference type="AlphaFoldDB" id="A0A0S3QW15"/>
<keyword evidence="6" id="KW-0342">GTP-binding</keyword>
<dbReference type="RefSeq" id="WP_068550689.1">
    <property type="nucleotide sequence ID" value="NZ_AP013035.1"/>
</dbReference>
<dbReference type="KEGG" id="ttk:TST_1741"/>
<evidence type="ECO:0000256" key="2">
    <source>
        <dbReference type="ARBA" id="ARBA00012387"/>
    </source>
</evidence>
<evidence type="ECO:0000313" key="12">
    <source>
        <dbReference type="EMBL" id="BAT72525.1"/>
    </source>
</evidence>
<feature type="domain" description="MannoseP isomerase/GMP-like beta-helix" evidence="11">
    <location>
        <begin position="280"/>
        <end position="333"/>
    </location>
</feature>
<dbReference type="STRING" id="1298851.TST_1741"/>
<comment type="similarity">
    <text evidence="1 8">Belongs to the mannose-6-phosphate isomerase type 2 family.</text>
</comment>
<evidence type="ECO:0000259" key="10">
    <source>
        <dbReference type="Pfam" id="PF01050"/>
    </source>
</evidence>
<feature type="domain" description="Mannose-6-phosphate isomerase type II C-terminal" evidence="10">
    <location>
        <begin position="338"/>
        <end position="451"/>
    </location>
</feature>
<dbReference type="PANTHER" id="PTHR46390">
    <property type="entry name" value="MANNOSE-1-PHOSPHATE GUANYLYLTRANSFERASE"/>
    <property type="match status" value="1"/>
</dbReference>